<protein>
    <submittedName>
        <fullName evidence="2">Uncharacterized protein</fullName>
    </submittedName>
</protein>
<dbReference type="EMBL" id="JADMLG010000004">
    <property type="protein sequence ID" value="MBH0776875.1"/>
    <property type="molecule type" value="Genomic_DNA"/>
</dbReference>
<evidence type="ECO:0000313" key="2">
    <source>
        <dbReference type="EMBL" id="MBH0776875.1"/>
    </source>
</evidence>
<proteinExistence type="predicted"/>
<keyword evidence="1" id="KW-0812">Transmembrane</keyword>
<keyword evidence="1" id="KW-0472">Membrane</keyword>
<name>A0A931IBM3_9NOCA</name>
<reference evidence="2" key="1">
    <citation type="submission" date="2020-11" db="EMBL/GenBank/DDBJ databases">
        <title>Nocardia NEAU-351.nov., a novel actinomycete isolated from the cow dung.</title>
        <authorList>
            <person name="Zhang X."/>
        </authorList>
    </citation>
    <scope>NUCLEOTIDE SEQUENCE</scope>
    <source>
        <strain evidence="2">NEAU-351</strain>
    </source>
</reference>
<evidence type="ECO:0000313" key="3">
    <source>
        <dbReference type="Proteomes" id="UP000655751"/>
    </source>
</evidence>
<feature type="transmembrane region" description="Helical" evidence="1">
    <location>
        <begin position="123"/>
        <end position="141"/>
    </location>
</feature>
<dbReference type="AlphaFoldDB" id="A0A931IBM3"/>
<feature type="transmembrane region" description="Helical" evidence="1">
    <location>
        <begin position="63"/>
        <end position="87"/>
    </location>
</feature>
<keyword evidence="1" id="KW-1133">Transmembrane helix</keyword>
<comment type="caution">
    <text evidence="2">The sequence shown here is derived from an EMBL/GenBank/DDBJ whole genome shotgun (WGS) entry which is preliminary data.</text>
</comment>
<gene>
    <name evidence="2" type="ORF">IT779_11335</name>
</gene>
<sequence length="154" mass="15515">MSAVPGNSGSTAGERSSGVTAICAGILAILGALGNLYSYALLWSIPEDSPEYAAMTTVPHDEAVGAVLFCTDIAVTSALLVGGILLLRRRVAGRALVTTGAALTVPLFVAAAVPAITSPTVPVTDLWVLLFPVITLVLAAAPETARWLGDGGAS</sequence>
<dbReference type="Proteomes" id="UP000655751">
    <property type="component" value="Unassembled WGS sequence"/>
</dbReference>
<keyword evidence="3" id="KW-1185">Reference proteome</keyword>
<feature type="transmembrane region" description="Helical" evidence="1">
    <location>
        <begin position="94"/>
        <end position="117"/>
    </location>
</feature>
<evidence type="ECO:0000256" key="1">
    <source>
        <dbReference type="SAM" id="Phobius"/>
    </source>
</evidence>
<dbReference type="RefSeq" id="WP_196149229.1">
    <property type="nucleotide sequence ID" value="NZ_JADMLG010000004.1"/>
</dbReference>
<organism evidence="2 3">
    <name type="scientific">Nocardia bovistercoris</name>
    <dbReference type="NCBI Taxonomy" id="2785916"/>
    <lineage>
        <taxon>Bacteria</taxon>
        <taxon>Bacillati</taxon>
        <taxon>Actinomycetota</taxon>
        <taxon>Actinomycetes</taxon>
        <taxon>Mycobacteriales</taxon>
        <taxon>Nocardiaceae</taxon>
        <taxon>Nocardia</taxon>
    </lineage>
</organism>
<accession>A0A931IBM3</accession>
<feature type="transmembrane region" description="Helical" evidence="1">
    <location>
        <begin position="21"/>
        <end position="43"/>
    </location>
</feature>